<dbReference type="EC" id="2.7.11.17" evidence="7"/>
<dbReference type="PROSITE" id="PS00108">
    <property type="entry name" value="PROTEIN_KINASE_ST"/>
    <property type="match status" value="1"/>
</dbReference>
<sequence>MLNRLHGQPDSYEKKSKYDFGRTLGAGTYGIVREADGPTGPVAIKVILKKNVKGNEQMVYDELQLLQTLKHPHIVRFVDWFESRDKYYIVTELATGGELFDRICEQGKFTEKDASQTIKQVLSAVDYLHTNNVVHRDLKPENLLYLTKAPESDLVLADFGIAKMLDSRDEVLTTMAGSFGYAAPEIMLKKGHGKPVDMWSLGVITYTLLCGYSPFRSENMQDLVEECTNTRVIFHERYWKDVSDDAKDFILGLLQPNPDERWTSSETLHHKWLSGETATEHNLLPEIKAYMAKARLRRGIELVKLANRIEALKIQEDDPENSDMQADTAAPPPAITATASGPSDGASSSGSSDKTKQTIEKVKGAIFREVVLAKVREMRQQEEVRKEVEEANKQN</sequence>
<comment type="caution">
    <text evidence="7">The sequence shown here is derived from an EMBL/GenBank/DDBJ whole genome shotgun (WGS) entry which is preliminary data.</text>
</comment>
<evidence type="ECO:0000256" key="4">
    <source>
        <dbReference type="RuleBase" id="RU000304"/>
    </source>
</evidence>
<dbReference type="SUPFAM" id="SSF56112">
    <property type="entry name" value="Protein kinase-like (PK-like)"/>
    <property type="match status" value="1"/>
</dbReference>
<keyword evidence="7" id="KW-0418">Kinase</keyword>
<keyword evidence="4" id="KW-0723">Serine/threonine-protein kinase</keyword>
<name>A0ABP0E4L3_9PEZI</name>
<feature type="binding site" evidence="3">
    <location>
        <position position="49"/>
    </location>
    <ligand>
        <name>ATP</name>
        <dbReference type="ChEBI" id="CHEBI:30616"/>
    </ligand>
</feature>
<keyword evidence="8" id="KW-1185">Reference proteome</keyword>
<comment type="similarity">
    <text evidence="4">Belongs to the protein kinase superfamily.</text>
</comment>
<keyword evidence="2 3" id="KW-0067">ATP-binding</keyword>
<dbReference type="PANTHER" id="PTHR24347">
    <property type="entry name" value="SERINE/THREONINE-PROTEIN KINASE"/>
    <property type="match status" value="1"/>
</dbReference>
<dbReference type="Pfam" id="PF00069">
    <property type="entry name" value="Pkinase"/>
    <property type="match status" value="1"/>
</dbReference>
<dbReference type="Gene3D" id="1.10.510.10">
    <property type="entry name" value="Transferase(Phosphotransferase) domain 1"/>
    <property type="match status" value="1"/>
</dbReference>
<accession>A0ABP0E4L3</accession>
<evidence type="ECO:0000256" key="5">
    <source>
        <dbReference type="SAM" id="MobiDB-lite"/>
    </source>
</evidence>
<dbReference type="PROSITE" id="PS00107">
    <property type="entry name" value="PROTEIN_KINASE_ATP"/>
    <property type="match status" value="1"/>
</dbReference>
<feature type="region of interest" description="Disordered" evidence="5">
    <location>
        <begin position="316"/>
        <end position="358"/>
    </location>
</feature>
<organism evidence="7 8">
    <name type="scientific">Sporothrix epigloea</name>
    <dbReference type="NCBI Taxonomy" id="1892477"/>
    <lineage>
        <taxon>Eukaryota</taxon>
        <taxon>Fungi</taxon>
        <taxon>Dikarya</taxon>
        <taxon>Ascomycota</taxon>
        <taxon>Pezizomycotina</taxon>
        <taxon>Sordariomycetes</taxon>
        <taxon>Sordariomycetidae</taxon>
        <taxon>Ophiostomatales</taxon>
        <taxon>Ophiostomataceae</taxon>
        <taxon>Sporothrix</taxon>
    </lineage>
</organism>
<evidence type="ECO:0000313" key="8">
    <source>
        <dbReference type="Proteomes" id="UP001642502"/>
    </source>
</evidence>
<dbReference type="InterPro" id="IPR017441">
    <property type="entry name" value="Protein_kinase_ATP_BS"/>
</dbReference>
<proteinExistence type="inferred from homology"/>
<keyword evidence="1 3" id="KW-0547">Nucleotide-binding</keyword>
<dbReference type="InterPro" id="IPR011009">
    <property type="entry name" value="Kinase-like_dom_sf"/>
</dbReference>
<feature type="domain" description="Protein kinase" evidence="6">
    <location>
        <begin position="18"/>
        <end position="273"/>
    </location>
</feature>
<protein>
    <submittedName>
        <fullName evidence="7">Calmodulin-dependent protein kinase cmk2</fullName>
        <ecNumber evidence="7">2.7.11.17</ecNumber>
    </submittedName>
</protein>
<dbReference type="InterPro" id="IPR000719">
    <property type="entry name" value="Prot_kinase_dom"/>
</dbReference>
<evidence type="ECO:0000256" key="3">
    <source>
        <dbReference type="PROSITE-ProRule" id="PRU10141"/>
    </source>
</evidence>
<dbReference type="EMBL" id="CAWUON010000209">
    <property type="protein sequence ID" value="CAK7275389.1"/>
    <property type="molecule type" value="Genomic_DNA"/>
</dbReference>
<evidence type="ECO:0000313" key="7">
    <source>
        <dbReference type="EMBL" id="CAK7275389.1"/>
    </source>
</evidence>
<feature type="compositionally biased region" description="Low complexity" evidence="5">
    <location>
        <begin position="335"/>
        <end position="352"/>
    </location>
</feature>
<evidence type="ECO:0000256" key="2">
    <source>
        <dbReference type="ARBA" id="ARBA00022840"/>
    </source>
</evidence>
<evidence type="ECO:0000259" key="6">
    <source>
        <dbReference type="PROSITE" id="PS50011"/>
    </source>
</evidence>
<dbReference type="CDD" id="cd05117">
    <property type="entry name" value="STKc_CAMK"/>
    <property type="match status" value="1"/>
</dbReference>
<dbReference type="PROSITE" id="PS50011">
    <property type="entry name" value="PROTEIN_KINASE_DOM"/>
    <property type="match status" value="1"/>
</dbReference>
<dbReference type="Gene3D" id="3.30.200.20">
    <property type="entry name" value="Phosphorylase Kinase, domain 1"/>
    <property type="match status" value="1"/>
</dbReference>
<evidence type="ECO:0000256" key="1">
    <source>
        <dbReference type="ARBA" id="ARBA00022741"/>
    </source>
</evidence>
<dbReference type="GO" id="GO:0004683">
    <property type="term" value="F:calcium/calmodulin-dependent protein kinase activity"/>
    <property type="evidence" value="ECO:0007669"/>
    <property type="project" value="UniProtKB-EC"/>
</dbReference>
<dbReference type="InterPro" id="IPR008271">
    <property type="entry name" value="Ser/Thr_kinase_AS"/>
</dbReference>
<dbReference type="Proteomes" id="UP001642502">
    <property type="component" value="Unassembled WGS sequence"/>
</dbReference>
<dbReference type="SMART" id="SM00220">
    <property type="entry name" value="S_TKc"/>
    <property type="match status" value="1"/>
</dbReference>
<gene>
    <name evidence="7" type="primary">CMK2</name>
    <name evidence="7" type="ORF">SEPCBS119000_006668</name>
</gene>
<reference evidence="7 8" key="1">
    <citation type="submission" date="2024-01" db="EMBL/GenBank/DDBJ databases">
        <authorList>
            <person name="Allen C."/>
            <person name="Tagirdzhanova G."/>
        </authorList>
    </citation>
    <scope>NUCLEOTIDE SEQUENCE [LARGE SCALE GENOMIC DNA]</scope>
    <source>
        <strain evidence="7 8">CBS 119000</strain>
    </source>
</reference>
<keyword evidence="7" id="KW-0808">Transferase</keyword>